<comment type="caution">
    <text evidence="2">The sequence shown here is derived from an EMBL/GenBank/DDBJ whole genome shotgun (WGS) entry which is preliminary data.</text>
</comment>
<name>A0A1F4VBU9_UNCKA</name>
<evidence type="ECO:0000256" key="1">
    <source>
        <dbReference type="SAM" id="MobiDB-lite"/>
    </source>
</evidence>
<dbReference type="STRING" id="1802619.A2797_00595"/>
<evidence type="ECO:0000313" key="2">
    <source>
        <dbReference type="EMBL" id="OGC54498.1"/>
    </source>
</evidence>
<evidence type="ECO:0000313" key="3">
    <source>
        <dbReference type="Proteomes" id="UP000179005"/>
    </source>
</evidence>
<feature type="compositionally biased region" description="Basic and acidic residues" evidence="1">
    <location>
        <begin position="26"/>
        <end position="40"/>
    </location>
</feature>
<protein>
    <submittedName>
        <fullName evidence="2">Uncharacterized protein</fullName>
    </submittedName>
</protein>
<organism evidence="2 3">
    <name type="scientific">candidate division WWE3 bacterium RIFCSPHIGHO2_01_FULL_48_15</name>
    <dbReference type="NCBI Taxonomy" id="1802619"/>
    <lineage>
        <taxon>Bacteria</taxon>
        <taxon>Katanobacteria</taxon>
    </lineage>
</organism>
<gene>
    <name evidence="2" type="ORF">A2797_00595</name>
</gene>
<proteinExistence type="predicted"/>
<reference evidence="2 3" key="1">
    <citation type="journal article" date="2016" name="Nat. Commun.">
        <title>Thousands of microbial genomes shed light on interconnected biogeochemical processes in an aquifer system.</title>
        <authorList>
            <person name="Anantharaman K."/>
            <person name="Brown C.T."/>
            <person name="Hug L.A."/>
            <person name="Sharon I."/>
            <person name="Castelle C.J."/>
            <person name="Probst A.J."/>
            <person name="Thomas B.C."/>
            <person name="Singh A."/>
            <person name="Wilkins M.J."/>
            <person name="Karaoz U."/>
            <person name="Brodie E.L."/>
            <person name="Williams K.H."/>
            <person name="Hubbard S.S."/>
            <person name="Banfield J.F."/>
        </authorList>
    </citation>
    <scope>NUCLEOTIDE SEQUENCE [LARGE SCALE GENOMIC DNA]</scope>
</reference>
<dbReference type="AlphaFoldDB" id="A0A1F4VBU9"/>
<sequence length="62" mass="7136">MILSPTRGGWRDIVRHLTAMPPEDSNDWRPEDQAKERARRDEAIRQYIKERDGSSVGSPTEA</sequence>
<feature type="region of interest" description="Disordered" evidence="1">
    <location>
        <begin position="17"/>
        <end position="40"/>
    </location>
</feature>
<accession>A0A1F4VBU9</accession>
<dbReference type="EMBL" id="MEVC01000021">
    <property type="protein sequence ID" value="OGC54498.1"/>
    <property type="molecule type" value="Genomic_DNA"/>
</dbReference>
<dbReference type="Proteomes" id="UP000179005">
    <property type="component" value="Unassembled WGS sequence"/>
</dbReference>